<keyword evidence="4 6" id="KW-1133">Transmembrane helix</keyword>
<evidence type="ECO:0000313" key="10">
    <source>
        <dbReference type="Proteomes" id="UP000658258"/>
    </source>
</evidence>
<evidence type="ECO:0000256" key="2">
    <source>
        <dbReference type="ARBA" id="ARBA00022475"/>
    </source>
</evidence>
<feature type="transmembrane region" description="Helical" evidence="6">
    <location>
        <begin position="771"/>
        <end position="796"/>
    </location>
</feature>
<comment type="subcellular location">
    <subcellularLocation>
        <location evidence="1">Cell membrane</location>
        <topology evidence="1">Multi-pass membrane protein</topology>
    </subcellularLocation>
</comment>
<evidence type="ECO:0000259" key="8">
    <source>
        <dbReference type="Pfam" id="PF12704"/>
    </source>
</evidence>
<feature type="domain" description="MacB-like periplasmic core" evidence="8">
    <location>
        <begin position="96"/>
        <end position="329"/>
    </location>
</feature>
<dbReference type="NCBIfam" id="NF038404">
    <property type="entry name" value="perm_prefix_2"/>
    <property type="match status" value="1"/>
</dbReference>
<accession>A0ABQ3I8R7</accession>
<feature type="transmembrane region" description="Helical" evidence="6">
    <location>
        <begin position="433"/>
        <end position="451"/>
    </location>
</feature>
<feature type="domain" description="ABC3 transporter permease C-terminal" evidence="7">
    <location>
        <begin position="774"/>
        <end position="875"/>
    </location>
</feature>
<dbReference type="Proteomes" id="UP000658258">
    <property type="component" value="Unassembled WGS sequence"/>
</dbReference>
<evidence type="ECO:0000256" key="1">
    <source>
        <dbReference type="ARBA" id="ARBA00004651"/>
    </source>
</evidence>
<evidence type="ECO:0000256" key="6">
    <source>
        <dbReference type="SAM" id="Phobius"/>
    </source>
</evidence>
<comment type="caution">
    <text evidence="9">The sequence shown here is derived from an EMBL/GenBank/DDBJ whole genome shotgun (WGS) entry which is preliminary data.</text>
</comment>
<sequence length="894" mass="100220">MSIQGQPPPRIAQRFLRWFCKPELLEEIEGDIEEDYYYRQQDKGKNYAAFWYCIDVVRFLKPFAVKSFVKTQTFNPMFSINSKLAFRNLAKNKLYSFINITGLAIGIAACLIITQYVLFQLSFDRFHSKSDRIYRVLTTAYQNGEYGNTGLYCGFALAPALLKDVPEIEQAARVHPYYGGAIVQRTGQKGGVRPFFEEEVLFTEPSFFSIFSFELLQGDAHTALSSPNAVVITQKIADKYFGSSHDAIIGQSLRINGGYTNEEFTITGILKDVPANSHLNFDILLPLQKVLQSNQYTQPGADWGWTNFFVYALLNPQVTEQQAEQKIANLMHQYRAEELESSGTREVLSLEPILDVHLQSSIDNEDGEQANKTDMGTIYFLIVIALFILVIAWINFINLSTAKATERGVEVGIKKAMGAIRPQLIAQFLTESFWINLIAVALGLAITYLLLPIMGEVIDLPLELTWNAPVIQILLLTLIVVGPVLAGLYPAFILSAYRSVNALKSQKSGGQKDRFAVRKALVVFQFVVSTLLMAGTFAVSKQLRYMENRDTGFQMDQVLVIKGPRVGVSLENFEAFKNQVKSIATVESFASSRSIPGAGYSFATNARREDTEQSAVKRIDATWIDKGFMETYGMELISGRDFSDAYDSPDEMDRNGVLVSEEALKVFGLGTAEEALEKRLIISGDTSLIRGVVKDHNWKSLHKGYVASAFYYIPATTRYFSLKINSQNTKATLEQIEEKYHEAFPGNPLEFFFMDDFFNRQYEQDQQFASIFNAFAGFAIFAACLGLFGLASYTVVQKAKEIGIRKVLGAGSLQITLLFSKRYMVLILIANLLAVPLAYLAIHKWLQNFAFSIPIRANLFIVPIVILAAIALLTISFQTLKASFSNPVKNLRSE</sequence>
<feature type="transmembrane region" description="Helical" evidence="6">
    <location>
        <begin position="823"/>
        <end position="842"/>
    </location>
</feature>
<dbReference type="InterPro" id="IPR050250">
    <property type="entry name" value="Macrolide_Exporter_MacB"/>
</dbReference>
<protein>
    <submittedName>
        <fullName evidence="9">ABC transporter permease</fullName>
    </submittedName>
</protein>
<evidence type="ECO:0000256" key="3">
    <source>
        <dbReference type="ARBA" id="ARBA00022692"/>
    </source>
</evidence>
<reference evidence="10" key="1">
    <citation type="journal article" date="2019" name="Int. J. Syst. Evol. Microbiol.">
        <title>The Global Catalogue of Microorganisms (GCM) 10K type strain sequencing project: providing services to taxonomists for standard genome sequencing and annotation.</title>
        <authorList>
            <consortium name="The Broad Institute Genomics Platform"/>
            <consortium name="The Broad Institute Genome Sequencing Center for Infectious Disease"/>
            <person name="Wu L."/>
            <person name="Ma J."/>
        </authorList>
    </citation>
    <scope>NUCLEOTIDE SEQUENCE [LARGE SCALE GENOMIC DNA]</scope>
    <source>
        <strain evidence="10">CGMCC 1.15111</strain>
    </source>
</reference>
<keyword evidence="2" id="KW-1003">Cell membrane</keyword>
<evidence type="ECO:0000256" key="4">
    <source>
        <dbReference type="ARBA" id="ARBA00022989"/>
    </source>
</evidence>
<feature type="transmembrane region" description="Helical" evidence="6">
    <location>
        <begin position="94"/>
        <end position="119"/>
    </location>
</feature>
<keyword evidence="3 6" id="KW-0812">Transmembrane</keyword>
<dbReference type="RefSeq" id="WP_189630241.1">
    <property type="nucleotide sequence ID" value="NZ_BNAG01000003.1"/>
</dbReference>
<proteinExistence type="predicted"/>
<dbReference type="InterPro" id="IPR047699">
    <property type="entry name" value="Permease_put_prefix"/>
</dbReference>
<dbReference type="Pfam" id="PF02687">
    <property type="entry name" value="FtsX"/>
    <property type="match status" value="2"/>
</dbReference>
<dbReference type="InterPro" id="IPR003838">
    <property type="entry name" value="ABC3_permease_C"/>
</dbReference>
<feature type="transmembrane region" description="Helical" evidence="6">
    <location>
        <begin position="515"/>
        <end position="539"/>
    </location>
</feature>
<feature type="transmembrane region" description="Helical" evidence="6">
    <location>
        <begin position="854"/>
        <end position="875"/>
    </location>
</feature>
<dbReference type="InterPro" id="IPR025857">
    <property type="entry name" value="MacB_PCD"/>
</dbReference>
<evidence type="ECO:0000256" key="5">
    <source>
        <dbReference type="ARBA" id="ARBA00023136"/>
    </source>
</evidence>
<feature type="transmembrane region" description="Helical" evidence="6">
    <location>
        <begin position="471"/>
        <end position="494"/>
    </location>
</feature>
<evidence type="ECO:0000259" key="7">
    <source>
        <dbReference type="Pfam" id="PF02687"/>
    </source>
</evidence>
<dbReference type="PANTHER" id="PTHR30572:SF18">
    <property type="entry name" value="ABC-TYPE MACROLIDE FAMILY EXPORT SYSTEM PERMEASE COMPONENT 2"/>
    <property type="match status" value="1"/>
</dbReference>
<organism evidence="9 10">
    <name type="scientific">Roseivirga thermotolerans</name>
    <dbReference type="NCBI Taxonomy" id="1758176"/>
    <lineage>
        <taxon>Bacteria</taxon>
        <taxon>Pseudomonadati</taxon>
        <taxon>Bacteroidota</taxon>
        <taxon>Cytophagia</taxon>
        <taxon>Cytophagales</taxon>
        <taxon>Roseivirgaceae</taxon>
        <taxon>Roseivirga</taxon>
    </lineage>
</organism>
<keyword evidence="10" id="KW-1185">Reference proteome</keyword>
<feature type="domain" description="ABC3 transporter permease C-terminal" evidence="7">
    <location>
        <begin position="382"/>
        <end position="492"/>
    </location>
</feature>
<name>A0ABQ3I8R7_9BACT</name>
<dbReference type="PANTHER" id="PTHR30572">
    <property type="entry name" value="MEMBRANE COMPONENT OF TRANSPORTER-RELATED"/>
    <property type="match status" value="1"/>
</dbReference>
<keyword evidence="5 6" id="KW-0472">Membrane</keyword>
<dbReference type="EMBL" id="BNAG01000003">
    <property type="protein sequence ID" value="GHE65854.1"/>
    <property type="molecule type" value="Genomic_DNA"/>
</dbReference>
<gene>
    <name evidence="9" type="ORF">GCM10011340_21290</name>
</gene>
<feature type="transmembrane region" description="Helical" evidence="6">
    <location>
        <begin position="378"/>
        <end position="397"/>
    </location>
</feature>
<feature type="domain" description="MacB-like periplasmic core" evidence="8">
    <location>
        <begin position="542"/>
        <end position="726"/>
    </location>
</feature>
<evidence type="ECO:0000313" key="9">
    <source>
        <dbReference type="EMBL" id="GHE65854.1"/>
    </source>
</evidence>
<dbReference type="Pfam" id="PF12704">
    <property type="entry name" value="MacB_PCD"/>
    <property type="match status" value="2"/>
</dbReference>